<organism evidence="2 3">
    <name type="scientific">Schizopora paradoxa</name>
    <dbReference type="NCBI Taxonomy" id="27342"/>
    <lineage>
        <taxon>Eukaryota</taxon>
        <taxon>Fungi</taxon>
        <taxon>Dikarya</taxon>
        <taxon>Basidiomycota</taxon>
        <taxon>Agaricomycotina</taxon>
        <taxon>Agaricomycetes</taxon>
        <taxon>Hymenochaetales</taxon>
        <taxon>Schizoporaceae</taxon>
        <taxon>Schizopora</taxon>
    </lineage>
</organism>
<name>A0A0H2S6Y8_9AGAM</name>
<dbReference type="PANTHER" id="PTHR28019">
    <property type="entry name" value="CELL MEMBRANE PROTEIN YLR413W-RELATED"/>
    <property type="match status" value="1"/>
</dbReference>
<evidence type="ECO:0000256" key="1">
    <source>
        <dbReference type="SAM" id="Phobius"/>
    </source>
</evidence>
<feature type="transmembrane region" description="Helical" evidence="1">
    <location>
        <begin position="7"/>
        <end position="29"/>
    </location>
</feature>
<keyword evidence="1" id="KW-0812">Transmembrane</keyword>
<accession>A0A0H2S6Y8</accession>
<dbReference type="PANTHER" id="PTHR28019:SF2">
    <property type="entry name" value="CELL MEMBRANE PROTEIN YLR413W-RELATED"/>
    <property type="match status" value="1"/>
</dbReference>
<reference evidence="2 3" key="1">
    <citation type="submission" date="2015-04" db="EMBL/GenBank/DDBJ databases">
        <title>Complete genome sequence of Schizopora paradoxa KUC8140, a cosmopolitan wood degrader in East Asia.</title>
        <authorList>
            <consortium name="DOE Joint Genome Institute"/>
            <person name="Min B."/>
            <person name="Park H."/>
            <person name="Jang Y."/>
            <person name="Kim J.-J."/>
            <person name="Kim K.H."/>
            <person name="Pangilinan J."/>
            <person name="Lipzen A."/>
            <person name="Riley R."/>
            <person name="Grigoriev I.V."/>
            <person name="Spatafora J.W."/>
            <person name="Choi I.-G."/>
        </authorList>
    </citation>
    <scope>NUCLEOTIDE SEQUENCE [LARGE SCALE GENOMIC DNA]</scope>
    <source>
        <strain evidence="2 3">KUC8140</strain>
    </source>
</reference>
<sequence>MVRLRGEICIGMATFLSFTSVVLLIFAHVGQINTSTVPRGIAMMKVNMSNYGAALANAIGDPVQGLYTSNASAPTGQEAGLRQLYQFGLYSYCAYIDHSQGTCTNTSAAFQLQPFKAVLSDMPANYSGLTQGFVPDTLTLTNDHYLGEFSKAAYYLLLIGTICAFLAMVIGVPKRTLTYLISTLFAIFGTGLLFIGVVIWTVLIHKAETINKAQVSSSGAGAATLPLGIVVSVGSGLWLFWAAFVCLFLSVVPYLVSCCTYRG</sequence>
<dbReference type="EMBL" id="KQ085883">
    <property type="protein sequence ID" value="KLO19977.1"/>
    <property type="molecule type" value="Genomic_DNA"/>
</dbReference>
<gene>
    <name evidence="2" type="ORF">SCHPADRAFT_898047</name>
</gene>
<protein>
    <recommendedName>
        <fullName evidence="4">Actin cortical patch SUR7/pH-response regulator PalI</fullName>
    </recommendedName>
</protein>
<dbReference type="Proteomes" id="UP000053477">
    <property type="component" value="Unassembled WGS sequence"/>
</dbReference>
<dbReference type="InterPro" id="IPR009571">
    <property type="entry name" value="SUR7/Rim9-like_fungi"/>
</dbReference>
<evidence type="ECO:0000313" key="2">
    <source>
        <dbReference type="EMBL" id="KLO19977.1"/>
    </source>
</evidence>
<dbReference type="GO" id="GO:0031505">
    <property type="term" value="P:fungal-type cell wall organization"/>
    <property type="evidence" value="ECO:0007669"/>
    <property type="project" value="TreeGrafter"/>
</dbReference>
<dbReference type="Pfam" id="PF06687">
    <property type="entry name" value="SUR7"/>
    <property type="match status" value="1"/>
</dbReference>
<proteinExistence type="predicted"/>
<dbReference type="InterPro" id="IPR052413">
    <property type="entry name" value="SUR7_domain"/>
</dbReference>
<evidence type="ECO:0008006" key="4">
    <source>
        <dbReference type="Google" id="ProtNLM"/>
    </source>
</evidence>
<dbReference type="STRING" id="27342.A0A0H2S6Y8"/>
<evidence type="ECO:0000313" key="3">
    <source>
        <dbReference type="Proteomes" id="UP000053477"/>
    </source>
</evidence>
<dbReference type="Gene3D" id="1.20.140.150">
    <property type="match status" value="1"/>
</dbReference>
<dbReference type="GO" id="GO:0051285">
    <property type="term" value="C:cell cortex of cell tip"/>
    <property type="evidence" value="ECO:0007669"/>
    <property type="project" value="TreeGrafter"/>
</dbReference>
<keyword evidence="1" id="KW-1133">Transmembrane helix</keyword>
<keyword evidence="1" id="KW-0472">Membrane</keyword>
<dbReference type="GO" id="GO:0005886">
    <property type="term" value="C:plasma membrane"/>
    <property type="evidence" value="ECO:0007669"/>
    <property type="project" value="InterPro"/>
</dbReference>
<feature type="transmembrane region" description="Helical" evidence="1">
    <location>
        <begin position="223"/>
        <end position="256"/>
    </location>
</feature>
<keyword evidence="3" id="KW-1185">Reference proteome</keyword>
<dbReference type="AlphaFoldDB" id="A0A0H2S6Y8"/>
<feature type="transmembrane region" description="Helical" evidence="1">
    <location>
        <begin position="179"/>
        <end position="203"/>
    </location>
</feature>
<dbReference type="OrthoDB" id="3349852at2759"/>
<feature type="transmembrane region" description="Helical" evidence="1">
    <location>
        <begin position="152"/>
        <end position="172"/>
    </location>
</feature>
<dbReference type="InParanoid" id="A0A0H2S6Y8"/>